<dbReference type="AlphaFoldDB" id="A0A1J4N237"/>
<dbReference type="PANTHER" id="PTHR30136">
    <property type="entry name" value="HELIX-TURN-HELIX TRANSCRIPTIONAL REGULATOR, ICLR FAMILY"/>
    <property type="match status" value="1"/>
</dbReference>
<dbReference type="GO" id="GO:0045892">
    <property type="term" value="P:negative regulation of DNA-templated transcription"/>
    <property type="evidence" value="ECO:0007669"/>
    <property type="project" value="TreeGrafter"/>
</dbReference>
<feature type="domain" description="HTH iclR-type" evidence="7">
    <location>
        <begin position="22"/>
        <end position="85"/>
    </location>
</feature>
<dbReference type="STRING" id="1844.UG56_016710"/>
<evidence type="ECO:0000256" key="2">
    <source>
        <dbReference type="ARBA" id="ARBA00023015"/>
    </source>
</evidence>
<gene>
    <name evidence="9" type="ORF">UG56_016710</name>
</gene>
<dbReference type="Pfam" id="PF09339">
    <property type="entry name" value="HTH_IclR"/>
    <property type="match status" value="1"/>
</dbReference>
<dbReference type="GO" id="GO:0003700">
    <property type="term" value="F:DNA-binding transcription factor activity"/>
    <property type="evidence" value="ECO:0007669"/>
    <property type="project" value="TreeGrafter"/>
</dbReference>
<dbReference type="PANTHER" id="PTHR30136:SF24">
    <property type="entry name" value="HTH-TYPE TRANSCRIPTIONAL REPRESSOR ALLR"/>
    <property type="match status" value="1"/>
</dbReference>
<reference evidence="9" key="1">
    <citation type="submission" date="2016-10" db="EMBL/GenBank/DDBJ databases">
        <title>Draft Genome Sequence of Nocardioides luteus Strain BAFB, an Alkane-Degrading Bacterium Isolated from JP-7 Polluted Soil.</title>
        <authorList>
            <person name="Brown L."/>
            <person name="Ruiz O.N."/>
            <person name="Gunasekera T."/>
        </authorList>
    </citation>
    <scope>NUCLEOTIDE SEQUENCE [LARGE SCALE GENOMIC DNA]</scope>
    <source>
        <strain evidence="9">BAFB</strain>
    </source>
</reference>
<dbReference type="InterPro" id="IPR014757">
    <property type="entry name" value="Tscrpt_reg_IclR_C"/>
</dbReference>
<dbReference type="EMBL" id="JZDQ02000023">
    <property type="protein sequence ID" value="OIJ25629.1"/>
    <property type="molecule type" value="Genomic_DNA"/>
</dbReference>
<evidence type="ECO:0000256" key="3">
    <source>
        <dbReference type="ARBA" id="ARBA00023125"/>
    </source>
</evidence>
<organism evidence="9 10">
    <name type="scientific">Nocardioides luteus</name>
    <dbReference type="NCBI Taxonomy" id="1844"/>
    <lineage>
        <taxon>Bacteria</taxon>
        <taxon>Bacillati</taxon>
        <taxon>Actinomycetota</taxon>
        <taxon>Actinomycetes</taxon>
        <taxon>Propionibacteriales</taxon>
        <taxon>Nocardioidaceae</taxon>
        <taxon>Nocardioides</taxon>
    </lineage>
</organism>
<keyword evidence="10" id="KW-1185">Reference proteome</keyword>
<evidence type="ECO:0000256" key="5">
    <source>
        <dbReference type="ARBA" id="ARBA00058938"/>
    </source>
</evidence>
<dbReference type="InterPro" id="IPR029016">
    <property type="entry name" value="GAF-like_dom_sf"/>
</dbReference>
<name>A0A1J4N237_9ACTN</name>
<dbReference type="InterPro" id="IPR036388">
    <property type="entry name" value="WH-like_DNA-bd_sf"/>
</dbReference>
<proteinExistence type="predicted"/>
<dbReference type="SMART" id="SM00346">
    <property type="entry name" value="HTH_ICLR"/>
    <property type="match status" value="1"/>
</dbReference>
<evidence type="ECO:0000313" key="9">
    <source>
        <dbReference type="EMBL" id="OIJ25629.1"/>
    </source>
</evidence>
<evidence type="ECO:0000256" key="1">
    <source>
        <dbReference type="ARBA" id="ARBA00022798"/>
    </source>
</evidence>
<keyword evidence="1" id="KW-0319">Glycerol metabolism</keyword>
<feature type="domain" description="IclR-ED" evidence="8">
    <location>
        <begin position="86"/>
        <end position="267"/>
    </location>
</feature>
<dbReference type="GO" id="GO:0003677">
    <property type="term" value="F:DNA binding"/>
    <property type="evidence" value="ECO:0007669"/>
    <property type="project" value="UniProtKB-KW"/>
</dbReference>
<dbReference type="SUPFAM" id="SSF55781">
    <property type="entry name" value="GAF domain-like"/>
    <property type="match status" value="1"/>
</dbReference>
<dbReference type="Gene3D" id="1.10.10.10">
    <property type="entry name" value="Winged helix-like DNA-binding domain superfamily/Winged helix DNA-binding domain"/>
    <property type="match status" value="1"/>
</dbReference>
<sequence>MNDAAAPETGAVTTPTGGVREVKSAARTVEILEFLAARQNRPVRLRELSEALGVPRSSLHALLRTLAKHGWVRSDATGTLYGIGIRALLAGTSYLDTDPYLPQVTPFLVELREQLDETFHFGRLDGTDVVYLATRESSQYLRPYSRVGRRLPAYSTSLGKAVLAALPKQEVADHVPDELAPLTPNTLVDRAALTTELEATRRRGYAVDNEENTLGLRCIAVALDYDDPVSDAISASIPIARLTPERETEVIAALRQAADRIVRVVGPIRNSLTWS</sequence>
<protein>
    <recommendedName>
        <fullName evidence="6">Glycerol operon regulatory protein</fullName>
    </recommendedName>
</protein>
<dbReference type="SUPFAM" id="SSF46785">
    <property type="entry name" value="Winged helix' DNA-binding domain"/>
    <property type="match status" value="1"/>
</dbReference>
<comment type="caution">
    <text evidence="9">The sequence shown here is derived from an EMBL/GenBank/DDBJ whole genome shotgun (WGS) entry which is preliminary data.</text>
</comment>
<evidence type="ECO:0000313" key="10">
    <source>
        <dbReference type="Proteomes" id="UP000033772"/>
    </source>
</evidence>
<keyword evidence="3" id="KW-0238">DNA-binding</keyword>
<keyword evidence="2" id="KW-0805">Transcription regulation</keyword>
<evidence type="ECO:0000259" key="8">
    <source>
        <dbReference type="PROSITE" id="PS51078"/>
    </source>
</evidence>
<evidence type="ECO:0000256" key="4">
    <source>
        <dbReference type="ARBA" id="ARBA00023163"/>
    </source>
</evidence>
<dbReference type="PROSITE" id="PS51077">
    <property type="entry name" value="HTH_ICLR"/>
    <property type="match status" value="1"/>
</dbReference>
<dbReference type="InterPro" id="IPR036390">
    <property type="entry name" value="WH_DNA-bd_sf"/>
</dbReference>
<dbReference type="PROSITE" id="PS51078">
    <property type="entry name" value="ICLR_ED"/>
    <property type="match status" value="1"/>
</dbReference>
<dbReference type="InterPro" id="IPR005471">
    <property type="entry name" value="Tscrpt_reg_IclR_N"/>
</dbReference>
<dbReference type="InterPro" id="IPR050707">
    <property type="entry name" value="HTH_MetabolicPath_Reg"/>
</dbReference>
<evidence type="ECO:0000259" key="7">
    <source>
        <dbReference type="PROSITE" id="PS51077"/>
    </source>
</evidence>
<keyword evidence="4" id="KW-0804">Transcription</keyword>
<evidence type="ECO:0000256" key="6">
    <source>
        <dbReference type="ARBA" id="ARBA00070406"/>
    </source>
</evidence>
<dbReference type="RefSeq" id="WP_045548226.1">
    <property type="nucleotide sequence ID" value="NZ_JZDQ02000023.1"/>
</dbReference>
<comment type="function">
    <text evidence="5">May be an activator protein for the gylABX operon.</text>
</comment>
<accession>A0A1J4N237</accession>
<dbReference type="Gene3D" id="3.30.450.40">
    <property type="match status" value="1"/>
</dbReference>
<dbReference type="FunFam" id="1.10.10.10:FF:000056">
    <property type="entry name" value="IclR family transcriptional regulator"/>
    <property type="match status" value="1"/>
</dbReference>
<dbReference type="GO" id="GO:0006071">
    <property type="term" value="P:glycerol metabolic process"/>
    <property type="evidence" value="ECO:0007669"/>
    <property type="project" value="UniProtKB-KW"/>
</dbReference>
<dbReference type="OrthoDB" id="9000968at2"/>
<dbReference type="Pfam" id="PF01614">
    <property type="entry name" value="IclR_C"/>
    <property type="match status" value="1"/>
</dbReference>
<dbReference type="Proteomes" id="UP000033772">
    <property type="component" value="Unassembled WGS sequence"/>
</dbReference>